<gene>
    <name evidence="9" type="ORF">Cgig2_005682</name>
</gene>
<feature type="domain" description="Glutamyl/glutaminyl-tRNA synthetase class Ib catalytic" evidence="8">
    <location>
        <begin position="71"/>
        <end position="325"/>
    </location>
</feature>
<dbReference type="EMBL" id="JAKOGI010000125">
    <property type="protein sequence ID" value="KAJ8443131.1"/>
    <property type="molecule type" value="Genomic_DNA"/>
</dbReference>
<dbReference type="GO" id="GO:0005524">
    <property type="term" value="F:ATP binding"/>
    <property type="evidence" value="ECO:0007669"/>
    <property type="project" value="UniProtKB-KW"/>
</dbReference>
<keyword evidence="2 7" id="KW-0436">Ligase</keyword>
<dbReference type="GO" id="GO:0006424">
    <property type="term" value="P:glutamyl-tRNA aminoacylation"/>
    <property type="evidence" value="ECO:0007669"/>
    <property type="project" value="TreeGrafter"/>
</dbReference>
<dbReference type="InterPro" id="IPR011035">
    <property type="entry name" value="Ribosomal_bL25/Gln-tRNA_synth"/>
</dbReference>
<sequence length="433" mass="50113">MGQRFSLKTKYTTLVQYYIKGRRRNSGQKSRFLGLRSAEPELFVRYIRRSSLNKDMGTPDIDLPNAEVGKPSGYFHIGHSKAALLNKYFAEKYRGKLIIRFDDTNSAKESNVFVHSLLKDIDTLGIVYDAVTFTSDYFPQLLKMAEKLIDPMLMILRIERSYGTEPRCRSNTKEKNLELWNEMIRGSDQGKKCCLSGKLDFGNANKCLRNPYKVYPTYGFASPFVDALEGVTHALLSDEYRDRDAQYHWIPEDMGVRRVELFEFSKLNMTVLSKCKLSVFVQNGTVDGWDDPRLPTLQGMLRRGLKIEALHQFVLEQELRTAMSWCIMPRHKKFIPAGEKCRTYAKNIWIEYVDAKALMISEELTLMDWGNVIFKEIQRDEDGNVIKIIAVLHLEGSVKTTRMKLTWLPDTDELVKLRLVEFDYLITKKEAGM</sequence>
<proteinExistence type="inferred from homology"/>
<keyword evidence="6 7" id="KW-0030">Aminoacyl-tRNA synthetase</keyword>
<dbReference type="InterPro" id="IPR020058">
    <property type="entry name" value="Glu/Gln-tRNA-synth_Ib_cat-dom"/>
</dbReference>
<dbReference type="Gene3D" id="3.40.50.620">
    <property type="entry name" value="HUPs"/>
    <property type="match status" value="2"/>
</dbReference>
<evidence type="ECO:0000256" key="5">
    <source>
        <dbReference type="ARBA" id="ARBA00022917"/>
    </source>
</evidence>
<comment type="caution">
    <text evidence="9">The sequence shown here is derived from an EMBL/GenBank/DDBJ whole genome shotgun (WGS) entry which is preliminary data.</text>
</comment>
<dbReference type="PANTHER" id="PTHR43097:SF5">
    <property type="entry name" value="GLUTAMATE--TRNA LIGASE"/>
    <property type="match status" value="1"/>
</dbReference>
<dbReference type="GO" id="GO:0017102">
    <property type="term" value="C:methionyl glutamyl tRNA synthetase complex"/>
    <property type="evidence" value="ECO:0007669"/>
    <property type="project" value="TreeGrafter"/>
</dbReference>
<dbReference type="SUPFAM" id="SSF52374">
    <property type="entry name" value="Nucleotidylyl transferase"/>
    <property type="match status" value="1"/>
</dbReference>
<comment type="similarity">
    <text evidence="7">Belongs to the class-I aminoacyl-tRNA synthetase family.</text>
</comment>
<keyword evidence="4 7" id="KW-0067">ATP-binding</keyword>
<evidence type="ECO:0000256" key="6">
    <source>
        <dbReference type="ARBA" id="ARBA00023146"/>
    </source>
</evidence>
<dbReference type="PRINTS" id="PR00987">
    <property type="entry name" value="TRNASYNTHGLU"/>
</dbReference>
<dbReference type="InterPro" id="IPR014729">
    <property type="entry name" value="Rossmann-like_a/b/a_fold"/>
</dbReference>
<dbReference type="InterPro" id="IPR000924">
    <property type="entry name" value="Glu/Gln-tRNA-synth"/>
</dbReference>
<keyword evidence="10" id="KW-1185">Reference proteome</keyword>
<organism evidence="9 10">
    <name type="scientific">Carnegiea gigantea</name>
    <dbReference type="NCBI Taxonomy" id="171969"/>
    <lineage>
        <taxon>Eukaryota</taxon>
        <taxon>Viridiplantae</taxon>
        <taxon>Streptophyta</taxon>
        <taxon>Embryophyta</taxon>
        <taxon>Tracheophyta</taxon>
        <taxon>Spermatophyta</taxon>
        <taxon>Magnoliopsida</taxon>
        <taxon>eudicotyledons</taxon>
        <taxon>Gunneridae</taxon>
        <taxon>Pentapetalae</taxon>
        <taxon>Caryophyllales</taxon>
        <taxon>Cactineae</taxon>
        <taxon>Cactaceae</taxon>
        <taxon>Cactoideae</taxon>
        <taxon>Echinocereeae</taxon>
        <taxon>Carnegiea</taxon>
    </lineage>
</organism>
<name>A0A9Q1QIV1_9CARY</name>
<dbReference type="GO" id="GO:0048608">
    <property type="term" value="P:reproductive structure development"/>
    <property type="evidence" value="ECO:0007669"/>
    <property type="project" value="UniProtKB-ARBA"/>
</dbReference>
<protein>
    <recommendedName>
        <fullName evidence="8">Glutamyl/glutaminyl-tRNA synthetase class Ib catalytic domain-containing protein</fullName>
    </recommendedName>
</protein>
<dbReference type="Proteomes" id="UP001153076">
    <property type="component" value="Unassembled WGS sequence"/>
</dbReference>
<dbReference type="InterPro" id="IPR050132">
    <property type="entry name" value="Gln/Glu-tRNA_Ligase"/>
</dbReference>
<accession>A0A9Q1QIV1</accession>
<dbReference type="GO" id="GO:0009791">
    <property type="term" value="P:post-embryonic development"/>
    <property type="evidence" value="ECO:0007669"/>
    <property type="project" value="UniProtKB-ARBA"/>
</dbReference>
<dbReference type="AlphaFoldDB" id="A0A9Q1QIV1"/>
<keyword evidence="1" id="KW-0963">Cytoplasm</keyword>
<dbReference type="Pfam" id="PF00749">
    <property type="entry name" value="tRNA-synt_1c"/>
    <property type="match status" value="1"/>
</dbReference>
<dbReference type="GO" id="GO:0004818">
    <property type="term" value="F:glutamate-tRNA ligase activity"/>
    <property type="evidence" value="ECO:0007669"/>
    <property type="project" value="TreeGrafter"/>
</dbReference>
<reference evidence="9" key="1">
    <citation type="submission" date="2022-04" db="EMBL/GenBank/DDBJ databases">
        <title>Carnegiea gigantea Genome sequencing and assembly v2.</title>
        <authorList>
            <person name="Copetti D."/>
            <person name="Sanderson M.J."/>
            <person name="Burquez A."/>
            <person name="Wojciechowski M.F."/>
        </authorList>
    </citation>
    <scope>NUCLEOTIDE SEQUENCE</scope>
    <source>
        <strain evidence="9">SGP5-SGP5p</strain>
        <tissue evidence="9">Aerial part</tissue>
    </source>
</reference>
<dbReference type="GO" id="GO:0005829">
    <property type="term" value="C:cytosol"/>
    <property type="evidence" value="ECO:0007669"/>
    <property type="project" value="TreeGrafter"/>
</dbReference>
<evidence type="ECO:0000256" key="3">
    <source>
        <dbReference type="ARBA" id="ARBA00022741"/>
    </source>
</evidence>
<evidence type="ECO:0000259" key="8">
    <source>
        <dbReference type="Pfam" id="PF00749"/>
    </source>
</evidence>
<evidence type="ECO:0000313" key="10">
    <source>
        <dbReference type="Proteomes" id="UP001153076"/>
    </source>
</evidence>
<dbReference type="OrthoDB" id="10250478at2759"/>
<dbReference type="SUPFAM" id="SSF50715">
    <property type="entry name" value="Ribosomal protein L25-like"/>
    <property type="match status" value="1"/>
</dbReference>
<evidence type="ECO:0000256" key="1">
    <source>
        <dbReference type="ARBA" id="ARBA00022490"/>
    </source>
</evidence>
<keyword evidence="3 7" id="KW-0547">Nucleotide-binding</keyword>
<dbReference type="PROSITE" id="PS00178">
    <property type="entry name" value="AA_TRNA_LIGASE_I"/>
    <property type="match status" value="1"/>
</dbReference>
<dbReference type="PANTHER" id="PTHR43097">
    <property type="entry name" value="GLUTAMINE-TRNA LIGASE"/>
    <property type="match status" value="1"/>
</dbReference>
<evidence type="ECO:0000256" key="4">
    <source>
        <dbReference type="ARBA" id="ARBA00022840"/>
    </source>
</evidence>
<evidence type="ECO:0000313" key="9">
    <source>
        <dbReference type="EMBL" id="KAJ8443131.1"/>
    </source>
</evidence>
<dbReference type="InterPro" id="IPR001412">
    <property type="entry name" value="aa-tRNA-synth_I_CS"/>
</dbReference>
<evidence type="ECO:0000256" key="2">
    <source>
        <dbReference type="ARBA" id="ARBA00022598"/>
    </source>
</evidence>
<keyword evidence="5 7" id="KW-0648">Protein biosynthesis</keyword>
<evidence type="ECO:0000256" key="7">
    <source>
        <dbReference type="RuleBase" id="RU363037"/>
    </source>
</evidence>